<evidence type="ECO:0000256" key="6">
    <source>
        <dbReference type="ARBA" id="ARBA00023136"/>
    </source>
</evidence>
<evidence type="ECO:0000256" key="4">
    <source>
        <dbReference type="ARBA" id="ARBA00022970"/>
    </source>
</evidence>
<proteinExistence type="inferred from homology"/>
<feature type="transmembrane region" description="Helical" evidence="7">
    <location>
        <begin position="131"/>
        <end position="150"/>
    </location>
</feature>
<feature type="region of interest" description="Disordered" evidence="8">
    <location>
        <begin position="1"/>
        <end position="26"/>
    </location>
</feature>
<protein>
    <recommendedName>
        <fullName evidence="7">Protein BTN</fullName>
    </recommendedName>
</protein>
<dbReference type="EMBL" id="CP143811">
    <property type="protein sequence ID" value="WVO22442.1"/>
    <property type="molecule type" value="Genomic_DNA"/>
</dbReference>
<feature type="transmembrane region" description="Helical" evidence="7">
    <location>
        <begin position="245"/>
        <end position="263"/>
    </location>
</feature>
<evidence type="ECO:0000313" key="10">
    <source>
        <dbReference type="Proteomes" id="UP001432216"/>
    </source>
</evidence>
<comment type="similarity">
    <text evidence="7">Belongs to the battenin family.</text>
</comment>
<evidence type="ECO:0000313" key="9">
    <source>
        <dbReference type="EMBL" id="WVO22442.1"/>
    </source>
</evidence>
<keyword evidence="2" id="KW-0813">Transport</keyword>
<keyword evidence="3 7" id="KW-0812">Transmembrane</keyword>
<evidence type="ECO:0000256" key="3">
    <source>
        <dbReference type="ARBA" id="ARBA00022692"/>
    </source>
</evidence>
<keyword evidence="10" id="KW-1185">Reference proteome</keyword>
<keyword evidence="6 7" id="KW-0472">Membrane</keyword>
<feature type="transmembrane region" description="Helical" evidence="7">
    <location>
        <begin position="157"/>
        <end position="179"/>
    </location>
</feature>
<keyword evidence="4" id="KW-0029">Amino-acid transport</keyword>
<gene>
    <name evidence="9" type="ORF">IAS62_003772</name>
</gene>
<reference evidence="9 10" key="1">
    <citation type="submission" date="2024-01" db="EMBL/GenBank/DDBJ databases">
        <title>Comparative genomics of Cryptococcus and Kwoniella reveals pathogenesis evolution and contrasting modes of karyotype evolution via chromosome fusion or intercentromeric recombination.</title>
        <authorList>
            <person name="Coelho M.A."/>
            <person name="David-Palma M."/>
            <person name="Shea T."/>
            <person name="Bowers K."/>
            <person name="McGinley-Smith S."/>
            <person name="Mohammad A.W."/>
            <person name="Gnirke A."/>
            <person name="Yurkov A.M."/>
            <person name="Nowrousian M."/>
            <person name="Sun S."/>
            <person name="Cuomo C.A."/>
            <person name="Heitman J."/>
        </authorList>
    </citation>
    <scope>NUCLEOTIDE SEQUENCE [LARGE SCALE GENOMIC DNA]</scope>
    <source>
        <strain evidence="9 10">7685027</strain>
    </source>
</reference>
<keyword evidence="7" id="KW-0926">Vacuole</keyword>
<feature type="transmembrane region" description="Helical" evidence="7">
    <location>
        <begin position="217"/>
        <end position="239"/>
    </location>
</feature>
<comment type="subcellular location">
    <subcellularLocation>
        <location evidence="1">Endomembrane system</location>
        <topology evidence="1">Multi-pass membrane protein</topology>
    </subcellularLocation>
    <subcellularLocation>
        <location evidence="7">Vacuole membrane</location>
        <topology evidence="7">Multi-pass membrane protein</topology>
    </subcellularLocation>
</comment>
<dbReference type="GeneID" id="89990544"/>
<evidence type="ECO:0000256" key="5">
    <source>
        <dbReference type="ARBA" id="ARBA00022989"/>
    </source>
</evidence>
<sequence>MASIALTPLSMNTTHNHVHHRHSPHSATITTPVIETTPAQTTPAFGSGDRADTGDDDQPGRRSDSVDGEDIDRFIADNQTTDELPMLTGSKHANKRLFAAFMIFGLLNNVLYVIILSAALDLVSADTPKGVVALFNIFPALITKVVWPLLSNGKIRYTTRVGFCTLCSWFGIMIIALSSSLSPRLLGISLASLSSGMGELTFLQLTTTLPTEATSKTALGAWSSGTGFAGIAGAGIWWLLRGLGVKGGLGLSSFLPLFFPITYKYMLPPFSHLETFTIPSTYQPLPTSSLLSDNANFRSPAILTSVPSSEYVPQHTPLLSSGFIDRNRDRNRDGEEEMDGGKTLEGVGALRLTTQEKMELLRPLVVRYMLPLCAVYVEEYVINSGIAPTLILPLPTYGIWSWLFKSPRDYYPFWSLTYQTFVFLSRSSLSLGLPPLPKRLLPLPAIIQFLVLSLLYLQAKTFFFSSPAYTPPAEGEGGGVDRSITIVFLLICLEGLCGGSGYVNTFYHVGREGNGDENDDDDDGGNEMGADQRVLKMTGMEKRAMEREFRIGAVGAADSTGILFASLISMPLEIALCQSQVDQGRTMCREL</sequence>
<accession>A0ABZ2AYF7</accession>
<dbReference type="RefSeq" id="XP_064721681.1">
    <property type="nucleotide sequence ID" value="XM_064865609.1"/>
</dbReference>
<evidence type="ECO:0000256" key="7">
    <source>
        <dbReference type="RuleBase" id="RU361113"/>
    </source>
</evidence>
<evidence type="ECO:0000256" key="1">
    <source>
        <dbReference type="ARBA" id="ARBA00004127"/>
    </source>
</evidence>
<keyword evidence="5 7" id="KW-1133">Transmembrane helix</keyword>
<comment type="caution">
    <text evidence="7">Lacks conserved residue(s) required for the propagation of feature annotation.</text>
</comment>
<dbReference type="InterPro" id="IPR003492">
    <property type="entry name" value="Battenin_disease_Cln3"/>
</dbReference>
<organism evidence="9 10">
    <name type="scientific">Cryptococcus decagattii</name>
    <dbReference type="NCBI Taxonomy" id="1859122"/>
    <lineage>
        <taxon>Eukaryota</taxon>
        <taxon>Fungi</taxon>
        <taxon>Dikarya</taxon>
        <taxon>Basidiomycota</taxon>
        <taxon>Agaricomycotina</taxon>
        <taxon>Tremellomycetes</taxon>
        <taxon>Tremellales</taxon>
        <taxon>Cryptococcaceae</taxon>
        <taxon>Cryptococcus</taxon>
        <taxon>Cryptococcus gattii species complex</taxon>
    </lineage>
</organism>
<evidence type="ECO:0000256" key="2">
    <source>
        <dbReference type="ARBA" id="ARBA00022448"/>
    </source>
</evidence>
<dbReference type="PRINTS" id="PR01315">
    <property type="entry name" value="BATTENIN"/>
</dbReference>
<feature type="transmembrane region" description="Helical" evidence="7">
    <location>
        <begin position="97"/>
        <end position="119"/>
    </location>
</feature>
<dbReference type="PANTHER" id="PTHR10981">
    <property type="entry name" value="BATTENIN"/>
    <property type="match status" value="1"/>
</dbReference>
<feature type="region of interest" description="Disordered" evidence="8">
    <location>
        <begin position="38"/>
        <end position="72"/>
    </location>
</feature>
<dbReference type="Proteomes" id="UP001432216">
    <property type="component" value="Chromosome 6"/>
</dbReference>
<dbReference type="Pfam" id="PF02487">
    <property type="entry name" value="CLN3"/>
    <property type="match status" value="1"/>
</dbReference>
<evidence type="ECO:0000256" key="8">
    <source>
        <dbReference type="SAM" id="MobiDB-lite"/>
    </source>
</evidence>
<name>A0ABZ2AYF7_9TREE</name>
<dbReference type="PANTHER" id="PTHR10981:SF0">
    <property type="entry name" value="BATTENIN"/>
    <property type="match status" value="1"/>
</dbReference>
<feature type="compositionally biased region" description="Basic and acidic residues" evidence="8">
    <location>
        <begin position="49"/>
        <end position="72"/>
    </location>
</feature>